<comment type="caution">
    <text evidence="2">The sequence shown here is derived from an EMBL/GenBank/DDBJ whole genome shotgun (WGS) entry which is preliminary data.</text>
</comment>
<dbReference type="AlphaFoldDB" id="A0AAV9C983"/>
<evidence type="ECO:0000313" key="2">
    <source>
        <dbReference type="EMBL" id="KAK1285700.1"/>
    </source>
</evidence>
<feature type="region of interest" description="Disordered" evidence="1">
    <location>
        <begin position="1"/>
        <end position="108"/>
    </location>
</feature>
<organism evidence="2 3">
    <name type="scientific">Acorus calamus</name>
    <name type="common">Sweet flag</name>
    <dbReference type="NCBI Taxonomy" id="4465"/>
    <lineage>
        <taxon>Eukaryota</taxon>
        <taxon>Viridiplantae</taxon>
        <taxon>Streptophyta</taxon>
        <taxon>Embryophyta</taxon>
        <taxon>Tracheophyta</taxon>
        <taxon>Spermatophyta</taxon>
        <taxon>Magnoliopsida</taxon>
        <taxon>Liliopsida</taxon>
        <taxon>Acoraceae</taxon>
        <taxon>Acorus</taxon>
    </lineage>
</organism>
<feature type="compositionally biased region" description="Basic and acidic residues" evidence="1">
    <location>
        <begin position="61"/>
        <end position="73"/>
    </location>
</feature>
<protein>
    <submittedName>
        <fullName evidence="2">Uncharacterized protein</fullName>
    </submittedName>
</protein>
<gene>
    <name evidence="2" type="ORF">QJS10_CPB20g01799</name>
</gene>
<feature type="compositionally biased region" description="Low complexity" evidence="1">
    <location>
        <begin position="82"/>
        <end position="96"/>
    </location>
</feature>
<feature type="compositionally biased region" description="Polar residues" evidence="1">
    <location>
        <begin position="32"/>
        <end position="53"/>
    </location>
</feature>
<accession>A0AAV9C983</accession>
<name>A0AAV9C983_ACOCL</name>
<keyword evidence="3" id="KW-1185">Reference proteome</keyword>
<dbReference type="Proteomes" id="UP001180020">
    <property type="component" value="Unassembled WGS sequence"/>
</dbReference>
<sequence>MKGRNDSGYLKMHSLVRSGHQLDRKACHEQNPRSQSHYLSESSKNAKVSSTKSEPFITLERILRDDPKKDPYPRARVASKPGNNDSGNASSSGDSSPVKRHTGGDGRWEAIKVAKAREARLGLSNFR</sequence>
<dbReference type="EMBL" id="JAUJYO010000020">
    <property type="protein sequence ID" value="KAK1285700.1"/>
    <property type="molecule type" value="Genomic_DNA"/>
</dbReference>
<reference evidence="2" key="1">
    <citation type="journal article" date="2023" name="Nat. Commun.">
        <title>Diploid and tetraploid genomes of Acorus and the evolution of monocots.</title>
        <authorList>
            <person name="Ma L."/>
            <person name="Liu K.W."/>
            <person name="Li Z."/>
            <person name="Hsiao Y.Y."/>
            <person name="Qi Y."/>
            <person name="Fu T."/>
            <person name="Tang G.D."/>
            <person name="Zhang D."/>
            <person name="Sun W.H."/>
            <person name="Liu D.K."/>
            <person name="Li Y."/>
            <person name="Chen G.Z."/>
            <person name="Liu X.D."/>
            <person name="Liao X.Y."/>
            <person name="Jiang Y.T."/>
            <person name="Yu X."/>
            <person name="Hao Y."/>
            <person name="Huang J."/>
            <person name="Zhao X.W."/>
            <person name="Ke S."/>
            <person name="Chen Y.Y."/>
            <person name="Wu W.L."/>
            <person name="Hsu J.L."/>
            <person name="Lin Y.F."/>
            <person name="Huang M.D."/>
            <person name="Li C.Y."/>
            <person name="Huang L."/>
            <person name="Wang Z.W."/>
            <person name="Zhao X."/>
            <person name="Zhong W.Y."/>
            <person name="Peng D.H."/>
            <person name="Ahmad S."/>
            <person name="Lan S."/>
            <person name="Zhang J.S."/>
            <person name="Tsai W.C."/>
            <person name="Van de Peer Y."/>
            <person name="Liu Z.J."/>
        </authorList>
    </citation>
    <scope>NUCLEOTIDE SEQUENCE</scope>
    <source>
        <strain evidence="2">CP</strain>
    </source>
</reference>
<reference evidence="2" key="2">
    <citation type="submission" date="2023-06" db="EMBL/GenBank/DDBJ databases">
        <authorList>
            <person name="Ma L."/>
            <person name="Liu K.-W."/>
            <person name="Li Z."/>
            <person name="Hsiao Y.-Y."/>
            <person name="Qi Y."/>
            <person name="Fu T."/>
            <person name="Tang G."/>
            <person name="Zhang D."/>
            <person name="Sun W.-H."/>
            <person name="Liu D.-K."/>
            <person name="Li Y."/>
            <person name="Chen G.-Z."/>
            <person name="Liu X.-D."/>
            <person name="Liao X.-Y."/>
            <person name="Jiang Y.-T."/>
            <person name="Yu X."/>
            <person name="Hao Y."/>
            <person name="Huang J."/>
            <person name="Zhao X.-W."/>
            <person name="Ke S."/>
            <person name="Chen Y.-Y."/>
            <person name="Wu W.-L."/>
            <person name="Hsu J.-L."/>
            <person name="Lin Y.-F."/>
            <person name="Huang M.-D."/>
            <person name="Li C.-Y."/>
            <person name="Huang L."/>
            <person name="Wang Z.-W."/>
            <person name="Zhao X."/>
            <person name="Zhong W.-Y."/>
            <person name="Peng D.-H."/>
            <person name="Ahmad S."/>
            <person name="Lan S."/>
            <person name="Zhang J.-S."/>
            <person name="Tsai W.-C."/>
            <person name="Van De Peer Y."/>
            <person name="Liu Z.-J."/>
        </authorList>
    </citation>
    <scope>NUCLEOTIDE SEQUENCE</scope>
    <source>
        <strain evidence="2">CP</strain>
        <tissue evidence="2">Leaves</tissue>
    </source>
</reference>
<feature type="compositionally biased region" description="Basic and acidic residues" evidence="1">
    <location>
        <begin position="20"/>
        <end position="31"/>
    </location>
</feature>
<evidence type="ECO:0000313" key="3">
    <source>
        <dbReference type="Proteomes" id="UP001180020"/>
    </source>
</evidence>
<evidence type="ECO:0000256" key="1">
    <source>
        <dbReference type="SAM" id="MobiDB-lite"/>
    </source>
</evidence>
<proteinExistence type="predicted"/>